<feature type="domain" description="Capsule synthesis protein CapA" evidence="2">
    <location>
        <begin position="4"/>
        <end position="250"/>
    </location>
</feature>
<comment type="caution">
    <text evidence="4">The sequence shown here is derived from an EMBL/GenBank/DDBJ whole genome shotgun (WGS) entry which is preliminary data.</text>
</comment>
<dbReference type="PANTHER" id="PTHR33393:SF13">
    <property type="entry name" value="PGA BIOSYNTHESIS PROTEIN CAPA"/>
    <property type="match status" value="1"/>
</dbReference>
<dbReference type="InterPro" id="IPR052169">
    <property type="entry name" value="CW_Biosynth-Accessory"/>
</dbReference>
<gene>
    <name evidence="3" type="ORF">LI90_1230</name>
    <name evidence="4" type="ORF">TH66_08710</name>
</gene>
<comment type="similarity">
    <text evidence="1">Belongs to the CapA family.</text>
</comment>
<dbReference type="SUPFAM" id="SSF56300">
    <property type="entry name" value="Metallo-dependent phosphatases"/>
    <property type="match status" value="1"/>
</dbReference>
<dbReference type="RefSeq" id="WP_066885242.1">
    <property type="nucleotide sequence ID" value="NZ_CP171739.1"/>
</dbReference>
<dbReference type="EMBL" id="LAXD01000001">
    <property type="protein sequence ID" value="KWW99594.1"/>
    <property type="molecule type" value="Genomic_DNA"/>
</dbReference>
<reference evidence="3" key="2">
    <citation type="submission" date="2015-04" db="EMBL/GenBank/DDBJ databases">
        <title>Physiological reanalysis, assessment of diazotrophy, and genome sequences of multiple isolates of Streptomyces thermoautotrophicus.</title>
        <authorList>
            <person name="MacKellar D.C."/>
            <person name="Lieber L."/>
            <person name="Norman J."/>
            <person name="Bolger A."/>
            <person name="Tobin C."/>
            <person name="Murray J.W."/>
            <person name="Woodward J."/>
            <person name="Friesen M."/>
            <person name="Prell J."/>
        </authorList>
    </citation>
    <scope>NUCLEOTIDE SEQUENCE [LARGE SCALE GENOMIC DNA]</scope>
    <source>
        <strain evidence="3">H1</strain>
    </source>
</reference>
<evidence type="ECO:0000313" key="3">
    <source>
        <dbReference type="EMBL" id="KWW99594.1"/>
    </source>
</evidence>
<dbReference type="Gene3D" id="3.60.21.10">
    <property type="match status" value="1"/>
</dbReference>
<evidence type="ECO:0000313" key="4">
    <source>
        <dbReference type="EMBL" id="KWX04023.1"/>
    </source>
</evidence>
<organism evidence="4 6">
    <name type="scientific">Carbonactinospora thermoautotrophica</name>
    <dbReference type="NCBI Taxonomy" id="1469144"/>
    <lineage>
        <taxon>Bacteria</taxon>
        <taxon>Bacillati</taxon>
        <taxon>Actinomycetota</taxon>
        <taxon>Actinomycetes</taxon>
        <taxon>Kitasatosporales</taxon>
        <taxon>Carbonactinosporaceae</taxon>
        <taxon>Carbonactinospora</taxon>
    </lineage>
</organism>
<name>A0A132N1Q4_9ACTN</name>
<accession>A0A132N1Q4</accession>
<dbReference type="PANTHER" id="PTHR33393">
    <property type="entry name" value="POLYGLUTAMINE SYNTHESIS ACCESSORY PROTEIN RV0574C-RELATED"/>
    <property type="match status" value="1"/>
</dbReference>
<dbReference type="STRING" id="1469144.LI90_1230"/>
<dbReference type="InterPro" id="IPR029052">
    <property type="entry name" value="Metallo-depent_PP-like"/>
</dbReference>
<dbReference type="OrthoDB" id="9810718at2"/>
<evidence type="ECO:0000256" key="1">
    <source>
        <dbReference type="ARBA" id="ARBA00005662"/>
    </source>
</evidence>
<evidence type="ECO:0000259" key="2">
    <source>
        <dbReference type="SMART" id="SM00854"/>
    </source>
</evidence>
<dbReference type="InterPro" id="IPR019079">
    <property type="entry name" value="Capsule_synth_CapA"/>
</dbReference>
<dbReference type="AlphaFoldDB" id="A0A132N1Q4"/>
<protein>
    <submittedName>
        <fullName evidence="4">Poly-gamma-glutamate biosynthesis protein</fullName>
    </submittedName>
</protein>
<dbReference type="EMBL" id="JYIJ01000016">
    <property type="protein sequence ID" value="KWX04023.1"/>
    <property type="molecule type" value="Genomic_DNA"/>
</dbReference>
<dbReference type="SMART" id="SM00854">
    <property type="entry name" value="PGA_cap"/>
    <property type="match status" value="1"/>
</dbReference>
<dbReference type="CDD" id="cd07381">
    <property type="entry name" value="MPP_CapA"/>
    <property type="match status" value="1"/>
</dbReference>
<evidence type="ECO:0000313" key="5">
    <source>
        <dbReference type="Proteomes" id="UP000070188"/>
    </source>
</evidence>
<dbReference type="Proteomes" id="UP000070659">
    <property type="component" value="Unassembled WGS sequence"/>
</dbReference>
<dbReference type="Proteomes" id="UP000070188">
    <property type="component" value="Unassembled WGS sequence"/>
</dbReference>
<sequence>MAVTLALAGDTMLGRCVAQRLATAPPAALVDEPVAALLRGADFTLLNLECCVSERGEPWPAPGKPFFFRAPPVAVKTLTHLGVDCVTLANNHALDFGYEALLDTLELVRSAGIVVLGAGRHVREARAPTEVLVKGVRLGLVAFADHPADFAAGRDRPGTAYADLERGVPAWLTDQVAALARTCDAVLVTPHWGPNMTPGPVRTVREAANALLAAGATLIAGHSAHVPHGVRVAEDGRAVLYDLGDFLDDYAVDARLRNDLGLVFLVTLDAGRVTRIEAVPLYLDFCFTRLATGADADWMRRRFHDACASMGTVVTERDGRLVITPP</sequence>
<dbReference type="Pfam" id="PF09587">
    <property type="entry name" value="PGA_cap"/>
    <property type="match status" value="1"/>
</dbReference>
<reference evidence="5" key="3">
    <citation type="submission" date="2015-04" db="EMBL/GenBank/DDBJ databases">
        <title>Physiological reanalysis, assessment of diazotrophy, and genome sequences of multiple isolates of Streptomyces thermoautotrophicus.</title>
        <authorList>
            <person name="MacKellar D.C."/>
            <person name="Lieber L."/>
            <person name="Norman J."/>
            <person name="Bolger A."/>
            <person name="Tobin C."/>
            <person name="Murray J.W."/>
            <person name="Chang R."/>
            <person name="Ford T."/>
            <person name="Nguyen P.Q."/>
            <person name="Woodward J."/>
            <person name="Permingeat H."/>
            <person name="Joshi N.S."/>
            <person name="Silver P.A."/>
            <person name="Usadel B."/>
            <person name="Rutherford A.W."/>
            <person name="Friesen M."/>
            <person name="Prell J."/>
        </authorList>
    </citation>
    <scope>NUCLEOTIDE SEQUENCE [LARGE SCALE GENOMIC DNA]</scope>
    <source>
        <strain evidence="5">H1</strain>
    </source>
</reference>
<keyword evidence="5" id="KW-1185">Reference proteome</keyword>
<evidence type="ECO:0000313" key="6">
    <source>
        <dbReference type="Proteomes" id="UP000070659"/>
    </source>
</evidence>
<dbReference type="PATRIC" id="fig|1469144.10.peg.1362"/>
<reference evidence="4 6" key="1">
    <citation type="submission" date="2015-02" db="EMBL/GenBank/DDBJ databases">
        <title>Physiological reanalysis, assessment of diazotrophy, and genome sequences of multiple isolates of Streptomyces thermoautotrophicus.</title>
        <authorList>
            <person name="MacKellar D.C."/>
            <person name="Lieber L."/>
            <person name="Norman J."/>
            <person name="Bolger A."/>
            <person name="Tobin C."/>
            <person name="Murray J.W."/>
            <person name="Prell J."/>
        </authorList>
    </citation>
    <scope>NUCLEOTIDE SEQUENCE [LARGE SCALE GENOMIC DNA]</scope>
    <source>
        <strain evidence="4 6">UBT1</strain>
    </source>
</reference>
<proteinExistence type="inferred from homology"/>